<reference evidence="3" key="1">
    <citation type="submission" date="2020-01" db="EMBL/GenBank/DDBJ databases">
        <authorList>
            <person name="Mishra B."/>
        </authorList>
    </citation>
    <scope>NUCLEOTIDE SEQUENCE [LARGE SCALE GENOMIC DNA]</scope>
</reference>
<feature type="domain" description="Peptidase A1" evidence="2">
    <location>
        <begin position="1"/>
        <end position="210"/>
    </location>
</feature>
<dbReference type="Proteomes" id="UP000467841">
    <property type="component" value="Unassembled WGS sequence"/>
</dbReference>
<protein>
    <recommendedName>
        <fullName evidence="2">Peptidase A1 domain-containing protein</fullName>
    </recommendedName>
</protein>
<dbReference type="Pfam" id="PF14541">
    <property type="entry name" value="TAXi_C"/>
    <property type="match status" value="1"/>
</dbReference>
<accession>A0A6D2JM91</accession>
<dbReference type="PANTHER" id="PTHR13683:SF750">
    <property type="entry name" value="ASPARTYL PROTEASE AED1"/>
    <property type="match status" value="1"/>
</dbReference>
<sequence>MSSTAFILVAQTANTYRDIFSYCLPSSARYTGHLTFGSAGISSSVKYTPFSSFLRHASAYGLDILGITVGNQKLDIPLTVFSTPGAIIDSGTVITRLPPKAYEVMRTVFKKQMSALNYTTTSPYLLFDTCYDFTGLKTVAVPKIAFTFGGDTVVELGPKGLLYTIKMSQVCLAFIGNKDDNDIAIFGNYQQKTFQVVYDKAGGSGLLRIVVVSE</sequence>
<dbReference type="InterPro" id="IPR001461">
    <property type="entry name" value="Aspartic_peptidase_A1"/>
</dbReference>
<comment type="similarity">
    <text evidence="1">Belongs to the peptidase A1 family.</text>
</comment>
<name>A0A6D2JM91_9BRAS</name>
<evidence type="ECO:0000313" key="3">
    <source>
        <dbReference type="EMBL" id="CAA7040898.1"/>
    </source>
</evidence>
<evidence type="ECO:0000256" key="1">
    <source>
        <dbReference type="ARBA" id="ARBA00007447"/>
    </source>
</evidence>
<dbReference type="GO" id="GO:0004190">
    <property type="term" value="F:aspartic-type endopeptidase activity"/>
    <property type="evidence" value="ECO:0007669"/>
    <property type="project" value="InterPro"/>
</dbReference>
<dbReference type="EMBL" id="CACVBM020001237">
    <property type="protein sequence ID" value="CAA7040898.1"/>
    <property type="molecule type" value="Genomic_DNA"/>
</dbReference>
<proteinExistence type="inferred from homology"/>
<organism evidence="3 4">
    <name type="scientific">Microthlaspi erraticum</name>
    <dbReference type="NCBI Taxonomy" id="1685480"/>
    <lineage>
        <taxon>Eukaryota</taxon>
        <taxon>Viridiplantae</taxon>
        <taxon>Streptophyta</taxon>
        <taxon>Embryophyta</taxon>
        <taxon>Tracheophyta</taxon>
        <taxon>Spermatophyta</taxon>
        <taxon>Magnoliopsida</taxon>
        <taxon>eudicotyledons</taxon>
        <taxon>Gunneridae</taxon>
        <taxon>Pentapetalae</taxon>
        <taxon>rosids</taxon>
        <taxon>malvids</taxon>
        <taxon>Brassicales</taxon>
        <taxon>Brassicaceae</taxon>
        <taxon>Coluteocarpeae</taxon>
        <taxon>Microthlaspi</taxon>
    </lineage>
</organism>
<dbReference type="PROSITE" id="PS51767">
    <property type="entry name" value="PEPTIDASE_A1"/>
    <property type="match status" value="1"/>
</dbReference>
<dbReference type="OrthoDB" id="2747330at2759"/>
<dbReference type="SUPFAM" id="SSF50630">
    <property type="entry name" value="Acid proteases"/>
    <property type="match status" value="1"/>
</dbReference>
<comment type="caution">
    <text evidence="3">The sequence shown here is derived from an EMBL/GenBank/DDBJ whole genome shotgun (WGS) entry which is preliminary data.</text>
</comment>
<dbReference type="InterPro" id="IPR032799">
    <property type="entry name" value="TAXi_C"/>
</dbReference>
<evidence type="ECO:0000313" key="4">
    <source>
        <dbReference type="Proteomes" id="UP000467841"/>
    </source>
</evidence>
<dbReference type="InterPro" id="IPR033121">
    <property type="entry name" value="PEPTIDASE_A1"/>
</dbReference>
<dbReference type="InterPro" id="IPR021109">
    <property type="entry name" value="Peptidase_aspartic_dom_sf"/>
</dbReference>
<dbReference type="FunFam" id="2.40.70.10:FF:000013">
    <property type="entry name" value="Aspartyl protease AED1"/>
    <property type="match status" value="1"/>
</dbReference>
<keyword evidence="4" id="KW-1185">Reference proteome</keyword>
<evidence type="ECO:0000259" key="2">
    <source>
        <dbReference type="PROSITE" id="PS51767"/>
    </source>
</evidence>
<dbReference type="AlphaFoldDB" id="A0A6D2JM91"/>
<gene>
    <name evidence="3" type="ORF">MERR_LOCUS28133</name>
</gene>
<dbReference type="GO" id="GO:0006508">
    <property type="term" value="P:proteolysis"/>
    <property type="evidence" value="ECO:0007669"/>
    <property type="project" value="InterPro"/>
</dbReference>
<dbReference type="PANTHER" id="PTHR13683">
    <property type="entry name" value="ASPARTYL PROTEASES"/>
    <property type="match status" value="1"/>
</dbReference>
<dbReference type="Gene3D" id="2.40.70.10">
    <property type="entry name" value="Acid Proteases"/>
    <property type="match status" value="1"/>
</dbReference>